<gene>
    <name evidence="7" type="ORF">JOF36_001252</name>
</gene>
<accession>A0ABS4VNP7</accession>
<dbReference type="InterPro" id="IPR036259">
    <property type="entry name" value="MFS_trans_sf"/>
</dbReference>
<protein>
    <submittedName>
        <fullName evidence="7">EmrB/QacA subfamily drug resistance transporter</fullName>
    </submittedName>
</protein>
<dbReference type="SUPFAM" id="SSF103473">
    <property type="entry name" value="MFS general substrate transporter"/>
    <property type="match status" value="1"/>
</dbReference>
<dbReference type="Gene3D" id="1.20.1720.10">
    <property type="entry name" value="Multidrug resistance protein D"/>
    <property type="match status" value="1"/>
</dbReference>
<comment type="subcellular location">
    <subcellularLocation>
        <location evidence="1">Cell membrane</location>
        <topology evidence="1">Multi-pass membrane protein</topology>
    </subcellularLocation>
</comment>
<evidence type="ECO:0000256" key="1">
    <source>
        <dbReference type="ARBA" id="ARBA00004651"/>
    </source>
</evidence>
<dbReference type="Proteomes" id="UP001519295">
    <property type="component" value="Unassembled WGS sequence"/>
</dbReference>
<evidence type="ECO:0000256" key="5">
    <source>
        <dbReference type="SAM" id="Phobius"/>
    </source>
</evidence>
<organism evidence="7 8">
    <name type="scientific">Pseudonocardia parietis</name>
    <dbReference type="NCBI Taxonomy" id="570936"/>
    <lineage>
        <taxon>Bacteria</taxon>
        <taxon>Bacillati</taxon>
        <taxon>Actinomycetota</taxon>
        <taxon>Actinomycetes</taxon>
        <taxon>Pseudonocardiales</taxon>
        <taxon>Pseudonocardiaceae</taxon>
        <taxon>Pseudonocardia</taxon>
    </lineage>
</organism>
<feature type="transmembrane region" description="Helical" evidence="5">
    <location>
        <begin position="88"/>
        <end position="107"/>
    </location>
</feature>
<sequence length="485" mass="48957">MSVDDDRKSPAAPAVTGTTWVGLMTVLVAEFMDLVDATTVTVALPSIAADLGLSPAQVQWMLAGYTLAMGAGLITGGRLGDMLGRRRVFLAGLAAGTFFAITAAVAPTAGWLLASRLLSGVSAAFTVPLVLGLVRASFTAEQRPKALGLYGATLGLASVVGPVLGGALVSGDLWGLGWRAVFWINVPIGIVALVIGWWVLPESRDPRPARLDLVGALLVAVVATLVLLPLAQGAQLGGPGWTIIGLVAATAVAFGLVTHLRRRIARGADPLFPPALFARRGFSAGVGVALVFFGAIGSFFLVLVLYLQDGTGRSAWATGLVLLPYAVGSVITSGLSVTLAARMGRTLLIVGALVLALGQALLLLFLAGPGEPGYPPLAAALFVAGLGLGLAAPPLIDVVLSAVDDRHAGTAAGVLTTATQIGGALGVAVLGSIYFASLRDAGPAAGVAGAHSAALSTALPWQIGAYLLAAGLMTRLPARATTDPV</sequence>
<keyword evidence="4 5" id="KW-0472">Membrane</keyword>
<dbReference type="PANTHER" id="PTHR42718">
    <property type="entry name" value="MAJOR FACILITATOR SUPERFAMILY MULTIDRUG TRANSPORTER MFSC"/>
    <property type="match status" value="1"/>
</dbReference>
<feature type="transmembrane region" description="Helical" evidence="5">
    <location>
        <begin position="113"/>
        <end position="134"/>
    </location>
</feature>
<dbReference type="InterPro" id="IPR011701">
    <property type="entry name" value="MFS"/>
</dbReference>
<feature type="transmembrane region" description="Helical" evidence="5">
    <location>
        <begin position="212"/>
        <end position="234"/>
    </location>
</feature>
<feature type="transmembrane region" description="Helical" evidence="5">
    <location>
        <begin position="448"/>
        <end position="469"/>
    </location>
</feature>
<name>A0ABS4VNP7_9PSEU</name>
<dbReference type="PRINTS" id="PR01036">
    <property type="entry name" value="TCRTETB"/>
</dbReference>
<dbReference type="Pfam" id="PF07690">
    <property type="entry name" value="MFS_1"/>
    <property type="match status" value="1"/>
</dbReference>
<evidence type="ECO:0000256" key="4">
    <source>
        <dbReference type="ARBA" id="ARBA00023136"/>
    </source>
</evidence>
<dbReference type="EMBL" id="JAGINU010000001">
    <property type="protein sequence ID" value="MBP2365556.1"/>
    <property type="molecule type" value="Genomic_DNA"/>
</dbReference>
<feature type="transmembrane region" description="Helical" evidence="5">
    <location>
        <begin position="412"/>
        <end position="436"/>
    </location>
</feature>
<feature type="transmembrane region" description="Helical" evidence="5">
    <location>
        <begin position="240"/>
        <end position="260"/>
    </location>
</feature>
<dbReference type="Gene3D" id="1.20.1250.20">
    <property type="entry name" value="MFS general substrate transporter like domains"/>
    <property type="match status" value="1"/>
</dbReference>
<keyword evidence="3 5" id="KW-1133">Transmembrane helix</keyword>
<proteinExistence type="predicted"/>
<evidence type="ECO:0000313" key="7">
    <source>
        <dbReference type="EMBL" id="MBP2365556.1"/>
    </source>
</evidence>
<feature type="transmembrane region" description="Helical" evidence="5">
    <location>
        <begin position="347"/>
        <end position="367"/>
    </location>
</feature>
<evidence type="ECO:0000313" key="8">
    <source>
        <dbReference type="Proteomes" id="UP001519295"/>
    </source>
</evidence>
<feature type="transmembrane region" description="Helical" evidence="5">
    <location>
        <begin position="281"/>
        <end position="307"/>
    </location>
</feature>
<keyword evidence="2 5" id="KW-0812">Transmembrane</keyword>
<dbReference type="PANTHER" id="PTHR42718:SF39">
    <property type="entry name" value="ACTINORHODIN TRANSPORTER-RELATED"/>
    <property type="match status" value="1"/>
</dbReference>
<feature type="transmembrane region" description="Helical" evidence="5">
    <location>
        <begin position="379"/>
        <end position="400"/>
    </location>
</feature>
<evidence type="ECO:0000256" key="3">
    <source>
        <dbReference type="ARBA" id="ARBA00022989"/>
    </source>
</evidence>
<feature type="transmembrane region" description="Helical" evidence="5">
    <location>
        <begin position="180"/>
        <end position="200"/>
    </location>
</feature>
<feature type="domain" description="Major facilitator superfamily (MFS) profile" evidence="6">
    <location>
        <begin position="22"/>
        <end position="482"/>
    </location>
</feature>
<evidence type="ECO:0000256" key="2">
    <source>
        <dbReference type="ARBA" id="ARBA00022692"/>
    </source>
</evidence>
<dbReference type="CDD" id="cd17321">
    <property type="entry name" value="MFS_MMR_MDR_like"/>
    <property type="match status" value="1"/>
</dbReference>
<dbReference type="RefSeq" id="WP_210025449.1">
    <property type="nucleotide sequence ID" value="NZ_JAGINU010000001.1"/>
</dbReference>
<dbReference type="InterPro" id="IPR020846">
    <property type="entry name" value="MFS_dom"/>
</dbReference>
<keyword evidence="8" id="KW-1185">Reference proteome</keyword>
<feature type="transmembrane region" description="Helical" evidence="5">
    <location>
        <begin position="319"/>
        <end position="340"/>
    </location>
</feature>
<feature type="transmembrane region" description="Helical" evidence="5">
    <location>
        <begin position="58"/>
        <end position="76"/>
    </location>
</feature>
<comment type="caution">
    <text evidence="7">The sequence shown here is derived from an EMBL/GenBank/DDBJ whole genome shotgun (WGS) entry which is preliminary data.</text>
</comment>
<reference evidence="7 8" key="1">
    <citation type="submission" date="2021-03" db="EMBL/GenBank/DDBJ databases">
        <title>Sequencing the genomes of 1000 actinobacteria strains.</title>
        <authorList>
            <person name="Klenk H.-P."/>
        </authorList>
    </citation>
    <scope>NUCLEOTIDE SEQUENCE [LARGE SCALE GENOMIC DNA]</scope>
    <source>
        <strain evidence="7 8">DSM 45256</strain>
    </source>
</reference>
<evidence type="ECO:0000259" key="6">
    <source>
        <dbReference type="PROSITE" id="PS50850"/>
    </source>
</evidence>
<dbReference type="PROSITE" id="PS50850">
    <property type="entry name" value="MFS"/>
    <property type="match status" value="1"/>
</dbReference>
<feature type="transmembrane region" description="Helical" evidence="5">
    <location>
        <begin position="146"/>
        <end position="168"/>
    </location>
</feature>